<dbReference type="GeneID" id="96738070"/>
<dbReference type="InterPro" id="IPR005467">
    <property type="entry name" value="His_kinase_dom"/>
</dbReference>
<dbReference type="PANTHER" id="PTHR43065">
    <property type="entry name" value="SENSOR HISTIDINE KINASE"/>
    <property type="match status" value="1"/>
</dbReference>
<dbReference type="Proteomes" id="UP000323393">
    <property type="component" value="Unassembled WGS sequence"/>
</dbReference>
<evidence type="ECO:0000256" key="8">
    <source>
        <dbReference type="ARBA" id="ARBA00023012"/>
    </source>
</evidence>
<protein>
    <recommendedName>
        <fullName evidence="2">histidine kinase</fullName>
        <ecNumber evidence="2">2.7.13.3</ecNumber>
    </recommendedName>
</protein>
<dbReference type="SUPFAM" id="SSF55874">
    <property type="entry name" value="ATPase domain of HSP90 chaperone/DNA topoisomerase II/histidine kinase"/>
    <property type="match status" value="1"/>
</dbReference>
<dbReference type="EMBL" id="VTEU01000001">
    <property type="protein sequence ID" value="TYS60977.1"/>
    <property type="molecule type" value="Genomic_DNA"/>
</dbReference>
<dbReference type="NCBIfam" id="TIGR00229">
    <property type="entry name" value="sensory_box"/>
    <property type="match status" value="1"/>
</dbReference>
<keyword evidence="6" id="KW-0418">Kinase</keyword>
<keyword evidence="7" id="KW-0067">ATP-binding</keyword>
<comment type="catalytic activity">
    <reaction evidence="1">
        <text>ATP + protein L-histidine = ADP + protein N-phospho-L-histidine.</text>
        <dbReference type="EC" id="2.7.13.3"/>
    </reaction>
</comment>
<dbReference type="Gene3D" id="3.30.450.20">
    <property type="entry name" value="PAS domain"/>
    <property type="match status" value="1"/>
</dbReference>
<dbReference type="SMART" id="SM00091">
    <property type="entry name" value="PAS"/>
    <property type="match status" value="1"/>
</dbReference>
<keyword evidence="8" id="KW-0902">Two-component regulatory system</keyword>
<organism evidence="14 16">
    <name type="scientific">Sutcliffiella horikoshii</name>
    <dbReference type="NCBI Taxonomy" id="79883"/>
    <lineage>
        <taxon>Bacteria</taxon>
        <taxon>Bacillati</taxon>
        <taxon>Bacillota</taxon>
        <taxon>Bacilli</taxon>
        <taxon>Bacillales</taxon>
        <taxon>Bacillaceae</taxon>
        <taxon>Sutcliffiella</taxon>
    </lineage>
</organism>
<reference evidence="14 16" key="2">
    <citation type="submission" date="2019-08" db="EMBL/GenBank/DDBJ databases">
        <title>Bacillus genomes from the desert of Cuatro Cienegas, Coahuila.</title>
        <authorList>
            <person name="Olmedo-Alvarez G."/>
        </authorList>
    </citation>
    <scope>NUCLEOTIDE SEQUENCE [LARGE SCALE GENOMIC DNA]</scope>
    <source>
        <strain evidence="14 16">CH88_3T</strain>
    </source>
</reference>
<dbReference type="EMBL" id="CP020880">
    <property type="protein sequence ID" value="ART75695.1"/>
    <property type="molecule type" value="Genomic_DNA"/>
</dbReference>
<proteinExistence type="predicted"/>
<dbReference type="PROSITE" id="PS50109">
    <property type="entry name" value="HIS_KIN"/>
    <property type="match status" value="1"/>
</dbReference>
<keyword evidence="5" id="KW-0547">Nucleotide-binding</keyword>
<dbReference type="RefSeq" id="WP_088017569.1">
    <property type="nucleotide sequence ID" value="NZ_CP020880.1"/>
</dbReference>
<evidence type="ECO:0000313" key="14">
    <source>
        <dbReference type="EMBL" id="TYS60977.1"/>
    </source>
</evidence>
<dbReference type="InterPro" id="IPR036097">
    <property type="entry name" value="HisK_dim/P_sf"/>
</dbReference>
<dbReference type="SUPFAM" id="SSF55785">
    <property type="entry name" value="PYP-like sensor domain (PAS domain)"/>
    <property type="match status" value="1"/>
</dbReference>
<evidence type="ECO:0000313" key="13">
    <source>
        <dbReference type="EMBL" id="ART75695.1"/>
    </source>
</evidence>
<feature type="transmembrane region" description="Helical" evidence="9">
    <location>
        <begin position="162"/>
        <end position="182"/>
    </location>
</feature>
<name>A0A1Y0CL92_9BACI</name>
<keyword evidence="9" id="KW-0812">Transmembrane</keyword>
<keyword evidence="4" id="KW-0808">Transferase</keyword>
<sequence>MNVQLGSFLARFATDIKEAWTNERRLNQEQGHIIHQKNKLMLVVFVTLLILDILTNLFIFPEIIPAILLTAGFGCALVAFFVLRPKLAKVGMYVTVCTSFIPFWVVAYLDKDIINFYFLSMPLIMSSLYNRILPILIASFLTCITLSFFYIDYSNIVFSNHLKVDVIYFILFSIFVTIFLLFSSRLTGSLLEKAEKKEKQTSLELVSTKEYLEAYFNNTTDSIGVYDLNGIILKVNASFEKMFHVNGKDILGTETSFLSFTSANSLRVFLSKLKKQKQLSFELLTATKEENHIDLNITLTPVKDSEGEIIAFVFLMKDITDKKRTEEALMQSEKLSVIGELAAGVAHEIRNPVTVLKGFVHLLSKESREKEFFTIMDKELERINQITNEFMALAKPQAIKIKRQNLKELIQEVCTFLESEAFIHQVIMEVVHFEEYIWLECEPNQIKQVLINLIKNGMEAMPDGGKITIHTQVVDGYVNLVIKDEGNGIPEEVINKVGQPFFTTKEQGTGLGLMVSMKIIENHGGQLTIQSEEKVGSTVEILLPHMKVGE</sequence>
<dbReference type="AlphaFoldDB" id="A0A1Y0CL92"/>
<dbReference type="CDD" id="cd00130">
    <property type="entry name" value="PAS"/>
    <property type="match status" value="1"/>
</dbReference>
<dbReference type="SUPFAM" id="SSF47384">
    <property type="entry name" value="Homodimeric domain of signal transducing histidine kinase"/>
    <property type="match status" value="1"/>
</dbReference>
<feature type="domain" description="PAC" evidence="12">
    <location>
        <begin position="277"/>
        <end position="331"/>
    </location>
</feature>
<evidence type="ECO:0000256" key="5">
    <source>
        <dbReference type="ARBA" id="ARBA00022741"/>
    </source>
</evidence>
<dbReference type="Proteomes" id="UP000195573">
    <property type="component" value="Chromosome"/>
</dbReference>
<keyword evidence="9" id="KW-1133">Transmembrane helix</keyword>
<accession>A0A1Y0CL92</accession>
<gene>
    <name evidence="13" type="ORF">B4U37_06485</name>
    <name evidence="14" type="ORF">FZC74_01490</name>
</gene>
<dbReference type="InterPro" id="IPR000700">
    <property type="entry name" value="PAS-assoc_C"/>
</dbReference>
<feature type="transmembrane region" description="Helical" evidence="9">
    <location>
        <begin position="66"/>
        <end position="83"/>
    </location>
</feature>
<dbReference type="Pfam" id="PF00512">
    <property type="entry name" value="HisKA"/>
    <property type="match status" value="1"/>
</dbReference>
<dbReference type="Pfam" id="PF13426">
    <property type="entry name" value="PAS_9"/>
    <property type="match status" value="1"/>
</dbReference>
<evidence type="ECO:0000259" key="12">
    <source>
        <dbReference type="PROSITE" id="PS50113"/>
    </source>
</evidence>
<evidence type="ECO:0000256" key="3">
    <source>
        <dbReference type="ARBA" id="ARBA00022553"/>
    </source>
</evidence>
<evidence type="ECO:0000256" key="7">
    <source>
        <dbReference type="ARBA" id="ARBA00022840"/>
    </source>
</evidence>
<evidence type="ECO:0000313" key="16">
    <source>
        <dbReference type="Proteomes" id="UP000323393"/>
    </source>
</evidence>
<dbReference type="PROSITE" id="PS50113">
    <property type="entry name" value="PAC"/>
    <property type="match status" value="1"/>
</dbReference>
<reference evidence="13 15" key="1">
    <citation type="submission" date="2017-04" db="EMBL/GenBank/DDBJ databases">
        <title>Complete Genome Sequence of the Bacillus horikoshii 20a strain from Cuatro Cienegas, Coahuila, Mexico.</title>
        <authorList>
            <person name="Zarza E."/>
            <person name="Alcaraz L.D."/>
            <person name="Aguilar-Salinas B."/>
            <person name="Islas A."/>
            <person name="Olmedo-Alvarez G."/>
        </authorList>
    </citation>
    <scope>NUCLEOTIDE SEQUENCE [LARGE SCALE GENOMIC DNA]</scope>
    <source>
        <strain evidence="13 15">20a</strain>
    </source>
</reference>
<feature type="transmembrane region" description="Helical" evidence="9">
    <location>
        <begin position="90"/>
        <end position="109"/>
    </location>
</feature>
<evidence type="ECO:0000256" key="1">
    <source>
        <dbReference type="ARBA" id="ARBA00000085"/>
    </source>
</evidence>
<feature type="domain" description="PAS" evidence="11">
    <location>
        <begin position="208"/>
        <end position="252"/>
    </location>
</feature>
<dbReference type="Gene3D" id="3.30.565.10">
    <property type="entry name" value="Histidine kinase-like ATPase, C-terminal domain"/>
    <property type="match status" value="1"/>
</dbReference>
<dbReference type="GO" id="GO:0000155">
    <property type="term" value="F:phosphorelay sensor kinase activity"/>
    <property type="evidence" value="ECO:0007669"/>
    <property type="project" value="InterPro"/>
</dbReference>
<dbReference type="GO" id="GO:0005524">
    <property type="term" value="F:ATP binding"/>
    <property type="evidence" value="ECO:0007669"/>
    <property type="project" value="UniProtKB-KW"/>
</dbReference>
<dbReference type="InterPro" id="IPR035965">
    <property type="entry name" value="PAS-like_dom_sf"/>
</dbReference>
<dbReference type="EC" id="2.7.13.3" evidence="2"/>
<dbReference type="Pfam" id="PF02518">
    <property type="entry name" value="HATPase_c"/>
    <property type="match status" value="1"/>
</dbReference>
<keyword evidence="15" id="KW-1185">Reference proteome</keyword>
<feature type="domain" description="Histidine kinase" evidence="10">
    <location>
        <begin position="344"/>
        <end position="547"/>
    </location>
</feature>
<dbReference type="CDD" id="cd00082">
    <property type="entry name" value="HisKA"/>
    <property type="match status" value="1"/>
</dbReference>
<evidence type="ECO:0000313" key="15">
    <source>
        <dbReference type="Proteomes" id="UP000195573"/>
    </source>
</evidence>
<dbReference type="SMART" id="SM00388">
    <property type="entry name" value="HisKA"/>
    <property type="match status" value="1"/>
</dbReference>
<evidence type="ECO:0000259" key="10">
    <source>
        <dbReference type="PROSITE" id="PS50109"/>
    </source>
</evidence>
<feature type="transmembrane region" description="Helical" evidence="9">
    <location>
        <begin position="40"/>
        <end position="60"/>
    </location>
</feature>
<evidence type="ECO:0000259" key="11">
    <source>
        <dbReference type="PROSITE" id="PS50112"/>
    </source>
</evidence>
<dbReference type="SMART" id="SM00387">
    <property type="entry name" value="HATPase_c"/>
    <property type="match status" value="1"/>
</dbReference>
<evidence type="ECO:0000256" key="4">
    <source>
        <dbReference type="ARBA" id="ARBA00022679"/>
    </source>
</evidence>
<dbReference type="InterPro" id="IPR004358">
    <property type="entry name" value="Sig_transdc_His_kin-like_C"/>
</dbReference>
<evidence type="ECO:0000256" key="6">
    <source>
        <dbReference type="ARBA" id="ARBA00022777"/>
    </source>
</evidence>
<keyword evidence="9" id="KW-0472">Membrane</keyword>
<dbReference type="PROSITE" id="PS50112">
    <property type="entry name" value="PAS"/>
    <property type="match status" value="1"/>
</dbReference>
<dbReference type="KEGG" id="bhk:B4U37_06485"/>
<evidence type="ECO:0000256" key="2">
    <source>
        <dbReference type="ARBA" id="ARBA00012438"/>
    </source>
</evidence>
<dbReference type="InterPro" id="IPR000014">
    <property type="entry name" value="PAS"/>
</dbReference>
<dbReference type="InterPro" id="IPR036890">
    <property type="entry name" value="HATPase_C_sf"/>
</dbReference>
<dbReference type="Gene3D" id="1.10.287.130">
    <property type="match status" value="1"/>
</dbReference>
<keyword evidence="3" id="KW-0597">Phosphoprotein</keyword>
<dbReference type="PANTHER" id="PTHR43065:SF10">
    <property type="entry name" value="PEROXIDE STRESS-ACTIVATED HISTIDINE KINASE MAK3"/>
    <property type="match status" value="1"/>
</dbReference>
<dbReference type="InterPro" id="IPR003661">
    <property type="entry name" value="HisK_dim/P_dom"/>
</dbReference>
<dbReference type="PRINTS" id="PR00344">
    <property type="entry name" value="BCTRLSENSOR"/>
</dbReference>
<evidence type="ECO:0000256" key="9">
    <source>
        <dbReference type="SAM" id="Phobius"/>
    </source>
</evidence>
<dbReference type="InterPro" id="IPR003594">
    <property type="entry name" value="HATPase_dom"/>
</dbReference>
<feature type="transmembrane region" description="Helical" evidence="9">
    <location>
        <begin position="129"/>
        <end position="150"/>
    </location>
</feature>